<organism evidence="4 5">
    <name type="scientific">Pseudovibrio axinellae</name>
    <dbReference type="NCBI Taxonomy" id="989403"/>
    <lineage>
        <taxon>Bacteria</taxon>
        <taxon>Pseudomonadati</taxon>
        <taxon>Pseudomonadota</taxon>
        <taxon>Alphaproteobacteria</taxon>
        <taxon>Hyphomicrobiales</taxon>
        <taxon>Stappiaceae</taxon>
        <taxon>Pseudovibrio</taxon>
    </lineage>
</organism>
<comment type="similarity">
    <text evidence="1">Belongs to the DSD1 family.</text>
</comment>
<dbReference type="STRING" id="989403.SAMN05421798_108120"/>
<dbReference type="Proteomes" id="UP000076577">
    <property type="component" value="Unassembled WGS sequence"/>
</dbReference>
<comment type="caution">
    <text evidence="4">The sequence shown here is derived from an EMBL/GenBank/DDBJ whole genome shotgun (WGS) entry which is preliminary data.</text>
</comment>
<keyword evidence="2 4" id="KW-0456">Lyase</keyword>
<dbReference type="OrthoDB" id="9772497at2"/>
<dbReference type="PANTHER" id="PTHR28004">
    <property type="entry name" value="ZGC:162816-RELATED"/>
    <property type="match status" value="1"/>
</dbReference>
<reference evidence="4 5" key="1">
    <citation type="journal article" date="2016" name="Front. Microbiol.">
        <title>Comparative Genomic Analysis Reveals a Diverse Repertoire of Genes Involved in Prokaryote-Eukaryote Interactions within the Pseudovibrio Genus.</title>
        <authorList>
            <person name="Romano S."/>
            <person name="Fernandez-Guerra A."/>
            <person name="Reen F.J."/>
            <person name="Glockner F.O."/>
            <person name="Crowley S.P."/>
            <person name="O'Sullivan O."/>
            <person name="Cotter P.D."/>
            <person name="Adams C."/>
            <person name="Dobson A.D."/>
            <person name="O'Gara F."/>
        </authorList>
    </citation>
    <scope>NUCLEOTIDE SEQUENCE [LARGE SCALE GENOMIC DNA]</scope>
    <source>
        <strain evidence="4 5">Ad2</strain>
    </source>
</reference>
<dbReference type="Gene3D" id="2.40.37.20">
    <property type="entry name" value="D-serine dehydratase-like domain"/>
    <property type="match status" value="1"/>
</dbReference>
<keyword evidence="5" id="KW-1185">Reference proteome</keyword>
<dbReference type="InterPro" id="IPR042208">
    <property type="entry name" value="D-ser_dehydrat-like_sf"/>
</dbReference>
<dbReference type="InterPro" id="IPR026956">
    <property type="entry name" value="D-ser_dehydrat-like_dom"/>
</dbReference>
<dbReference type="GO" id="GO:0008721">
    <property type="term" value="F:D-serine ammonia-lyase activity"/>
    <property type="evidence" value="ECO:0007669"/>
    <property type="project" value="TreeGrafter"/>
</dbReference>
<dbReference type="Gene3D" id="3.20.20.10">
    <property type="entry name" value="Alanine racemase"/>
    <property type="match status" value="1"/>
</dbReference>
<dbReference type="EC" id="4.3.1.27" evidence="4"/>
<sequence>MLEHLHTPCLLLDETVLRANIKGMADRFKQIGVPLRPHFKTAKSIEVARILQDHGAKSWTVSTLKEAEYLSSAHFKDILYAVSIVPQKMEQVMALSRNGAQMAICLDSPEMADQISSMKLDGPAPKVYLEVDVDGHRTGVTTHDQRAIETAIILSRAKNLEFAGLMAHGGGVSYAANGKAELEAAAEQERTTTLSVKAMLQTAGIACPHVSIGSTPTALFGTSYEGVTDVRAGVYMFQDVFQANLGMCALEDIAATVLATVISHAPHLNRIVIDAGGLAISNDRSCATQRNDCGYGFLSDVDGYVDPLLYVEGVSQEHGYITTRDGSSLPFELYPLGSQLRVLPNHSCMTVAAYEGYNLINGNHEGQWWDRCNRW</sequence>
<dbReference type="PANTHER" id="PTHR28004:SF2">
    <property type="entry name" value="D-SERINE DEHYDRATASE"/>
    <property type="match status" value="1"/>
</dbReference>
<evidence type="ECO:0000313" key="5">
    <source>
        <dbReference type="Proteomes" id="UP000076577"/>
    </source>
</evidence>
<dbReference type="InterPro" id="IPR001608">
    <property type="entry name" value="Ala_racemase_N"/>
</dbReference>
<proteinExistence type="inferred from homology"/>
<evidence type="ECO:0000259" key="3">
    <source>
        <dbReference type="SMART" id="SM01119"/>
    </source>
</evidence>
<accession>A0A165YR58</accession>
<dbReference type="SMART" id="SM01119">
    <property type="entry name" value="D-ser_dehydrat"/>
    <property type="match status" value="1"/>
</dbReference>
<evidence type="ECO:0000313" key="4">
    <source>
        <dbReference type="EMBL" id="KZL19145.1"/>
    </source>
</evidence>
<name>A0A165YR58_9HYPH</name>
<dbReference type="GO" id="GO:0036088">
    <property type="term" value="P:D-serine catabolic process"/>
    <property type="evidence" value="ECO:0007669"/>
    <property type="project" value="TreeGrafter"/>
</dbReference>
<gene>
    <name evidence="4" type="primary">dthadh</name>
    <name evidence="4" type="ORF">PsAD2_02204</name>
</gene>
<dbReference type="EMBL" id="LMCB01000016">
    <property type="protein sequence ID" value="KZL19145.1"/>
    <property type="molecule type" value="Genomic_DNA"/>
</dbReference>
<dbReference type="InterPro" id="IPR051466">
    <property type="entry name" value="D-amino_acid_metab_enzyme"/>
</dbReference>
<dbReference type="PATRIC" id="fig|989403.3.peg.2354"/>
<dbReference type="Pfam" id="PF01168">
    <property type="entry name" value="Ala_racemase_N"/>
    <property type="match status" value="1"/>
</dbReference>
<dbReference type="SUPFAM" id="SSF51419">
    <property type="entry name" value="PLP-binding barrel"/>
    <property type="match status" value="1"/>
</dbReference>
<evidence type="ECO:0000256" key="1">
    <source>
        <dbReference type="ARBA" id="ARBA00005323"/>
    </source>
</evidence>
<dbReference type="Pfam" id="PF14031">
    <property type="entry name" value="D-ser_dehydrat"/>
    <property type="match status" value="1"/>
</dbReference>
<dbReference type="AlphaFoldDB" id="A0A165YR58"/>
<evidence type="ECO:0000256" key="2">
    <source>
        <dbReference type="ARBA" id="ARBA00023239"/>
    </source>
</evidence>
<protein>
    <submittedName>
        <fullName evidence="4">D-threo-3-hydroxyaspartate dehydratase</fullName>
        <ecNumber evidence="4">4.3.1.27</ecNumber>
    </submittedName>
</protein>
<feature type="domain" description="D-serine dehydratase-like" evidence="3">
    <location>
        <begin position="254"/>
        <end position="361"/>
    </location>
</feature>
<dbReference type="RefSeq" id="WP_068005772.1">
    <property type="nucleotide sequence ID" value="NZ_FOFM01000008.1"/>
</dbReference>
<dbReference type="InterPro" id="IPR029066">
    <property type="entry name" value="PLP-binding_barrel"/>
</dbReference>